<dbReference type="EMBL" id="FCNP01000035">
    <property type="protein sequence ID" value="CVI61053.1"/>
    <property type="molecule type" value="Genomic_DNA"/>
</dbReference>
<dbReference type="Pfam" id="PF05367">
    <property type="entry name" value="Phage_endo_I"/>
    <property type="match status" value="1"/>
</dbReference>
<evidence type="ECO:0000313" key="2">
    <source>
        <dbReference type="Proteomes" id="UP000192140"/>
    </source>
</evidence>
<comment type="caution">
    <text evidence="1">The sequence shown here is derived from an EMBL/GenBank/DDBJ whole genome shotgun (WGS) entry which is preliminary data.</text>
</comment>
<proteinExistence type="predicted"/>
<dbReference type="Proteomes" id="UP000192140">
    <property type="component" value="Unassembled WGS sequence"/>
</dbReference>
<dbReference type="RefSeq" id="WP_080854672.1">
    <property type="nucleotide sequence ID" value="NZ_LT009776.1"/>
</dbReference>
<accession>A0A1S7U2E3</accession>
<reference evidence="1" key="1">
    <citation type="submission" date="2016-01" db="EMBL/GenBank/DDBJ databases">
        <authorList>
            <person name="Regsiter A."/>
            <person name="william w."/>
        </authorList>
    </citation>
    <scope>NUCLEOTIDE SEQUENCE</scope>
    <source>
        <strain evidence="1">NCPPB 1641</strain>
    </source>
</reference>
<keyword evidence="2" id="KW-1185">Reference proteome</keyword>
<dbReference type="InterPro" id="IPR011335">
    <property type="entry name" value="Restrct_endonuc-II-like"/>
</dbReference>
<keyword evidence="1" id="KW-0378">Hydrolase</keyword>
<dbReference type="SUPFAM" id="SSF52980">
    <property type="entry name" value="Restriction endonuclease-like"/>
    <property type="match status" value="1"/>
</dbReference>
<dbReference type="InterPro" id="IPR008029">
    <property type="entry name" value="Phage_T7_Gp3_endoDNaseI"/>
</dbReference>
<evidence type="ECO:0000313" key="1">
    <source>
        <dbReference type="EMBL" id="CVI61053.1"/>
    </source>
</evidence>
<organism evidence="1 2">
    <name type="scientific">Agrobacterium deltaense NCPPB 1641</name>
    <dbReference type="NCBI Taxonomy" id="1183425"/>
    <lineage>
        <taxon>Bacteria</taxon>
        <taxon>Pseudomonadati</taxon>
        <taxon>Pseudomonadota</taxon>
        <taxon>Alphaproteobacteria</taxon>
        <taxon>Hyphomicrobiales</taxon>
        <taxon>Rhizobiaceae</taxon>
        <taxon>Rhizobium/Agrobacterium group</taxon>
        <taxon>Agrobacterium</taxon>
    </lineage>
</organism>
<dbReference type="AlphaFoldDB" id="A0A1S7U2E3"/>
<sequence>MSRNKFEAAFAKSNPHFEYETKKFPYLVTHTYTPDFINPSTGQIFETKGRFTSADRSKHLAIKSQHPELDITLVFQRPQNKIRKGSKTSYADWCDKYGIKWMDGSKI</sequence>
<gene>
    <name evidence="1" type="ORF">AGR7A_Lc140080</name>
</gene>
<dbReference type="EC" id="3.1.21.2" evidence="1"/>
<protein>
    <submittedName>
        <fullName evidence="1">Endodeoxyribonuclease 1</fullName>
        <ecNumber evidence="1">3.1.21.2</ecNumber>
    </submittedName>
</protein>
<dbReference type="CDD" id="cd22324">
    <property type="entry name" value="Endonuclease_I"/>
    <property type="match status" value="1"/>
</dbReference>
<name>A0A1S7U2E3_9HYPH</name>
<dbReference type="GO" id="GO:0008833">
    <property type="term" value="F:deoxyribonuclease IV (phage-T4-induced) activity"/>
    <property type="evidence" value="ECO:0007669"/>
    <property type="project" value="UniProtKB-EC"/>
</dbReference>
<dbReference type="GO" id="GO:0015074">
    <property type="term" value="P:DNA integration"/>
    <property type="evidence" value="ECO:0007669"/>
    <property type="project" value="InterPro"/>
</dbReference>
<dbReference type="Gene3D" id="3.40.91.30">
    <property type="match status" value="1"/>
</dbReference>
<dbReference type="GO" id="GO:0016032">
    <property type="term" value="P:viral process"/>
    <property type="evidence" value="ECO:0007669"/>
    <property type="project" value="InterPro"/>
</dbReference>